<organism evidence="2 3">
    <name type="scientific">Pelomonas nitida</name>
    <dbReference type="NCBI Taxonomy" id="3299027"/>
    <lineage>
        <taxon>Bacteria</taxon>
        <taxon>Pseudomonadati</taxon>
        <taxon>Pseudomonadota</taxon>
        <taxon>Betaproteobacteria</taxon>
        <taxon>Burkholderiales</taxon>
        <taxon>Sphaerotilaceae</taxon>
        <taxon>Roseateles</taxon>
    </lineage>
</organism>
<feature type="region of interest" description="Disordered" evidence="1">
    <location>
        <begin position="1"/>
        <end position="89"/>
    </location>
</feature>
<proteinExistence type="predicted"/>
<feature type="compositionally biased region" description="Low complexity" evidence="1">
    <location>
        <begin position="60"/>
        <end position="77"/>
    </location>
</feature>
<dbReference type="InterPro" id="IPR025048">
    <property type="entry name" value="DUF3987"/>
</dbReference>
<name>A0ABW7G9Z5_9BURK</name>
<evidence type="ECO:0000313" key="2">
    <source>
        <dbReference type="EMBL" id="MFG6458731.1"/>
    </source>
</evidence>
<evidence type="ECO:0000256" key="1">
    <source>
        <dbReference type="SAM" id="MobiDB-lite"/>
    </source>
</evidence>
<dbReference type="RefSeq" id="WP_394489999.1">
    <property type="nucleotide sequence ID" value="NZ_JBIGIA010000015.1"/>
</dbReference>
<accession>A0ABW7G9Z5</accession>
<keyword evidence="3" id="KW-1185">Reference proteome</keyword>
<sequence length="630" mass="69014">MTDWSKERAEHLAPVPAPTNANAPIVGTVPLAGQAEQQPAALVPPGAPQGPASYPGQGGAANMAPAPAQAAAPQFWQPAPPPKAQPWDLPGAQQRELADKMAKEANPGSHWLDIAEKADSIQTHLQPVVSLRRTLHQKEFPLERLPPLLAAAVREAEGITQAPWSLIATCAITAVAAAVQLLTDVSRDDSLRGPTSLFAMTVAESGERKTTVDKLFTAAIHEWEAEAAAAAERNIKAARAMREAWDAQLVGIKEAIRKAARDGDDARQRELTTRMTDHMNAEPRMISAPSLLRQDDTPESLLMALSRYPGGYAAVSEGALLLGAHGMNPESVMRNLGQQNGLWDGQRIKRERVSSFSADVEGARLTVGLQLQSAVLTEFHKKNGELADGMGYFARFLINIPSSTQGMRLYRLSNHGRQALTAFKERLKHLLRCHRLDPDGKLLLHELRLNAVPETKGIWIDYHDSIEEELGPRFKYSDVRGAASKSADNAARLAACFAMFDEWPTDGNVVITPDHMRAGADVARWYLDEALRFQKTMAVPEAILNAEALEWWLAEQCFAREGRTYPAASVLRLGPNKLRTKAARDAALDVLIAHGRIYQECDKKDRSLNTLVLPAAVLREYQDTFEVTTQ</sequence>
<gene>
    <name evidence="2" type="ORF">ACG00X_17980</name>
</gene>
<protein>
    <submittedName>
        <fullName evidence="2">YfjI family protein</fullName>
    </submittedName>
</protein>
<comment type="caution">
    <text evidence="2">The sequence shown here is derived from an EMBL/GenBank/DDBJ whole genome shotgun (WGS) entry which is preliminary data.</text>
</comment>
<reference evidence="2 3" key="1">
    <citation type="submission" date="2024-09" db="EMBL/GenBank/DDBJ databases">
        <title>Novel species of the genus Pelomonas and Roseateles isolated from streams.</title>
        <authorList>
            <person name="Lu H."/>
        </authorList>
    </citation>
    <scope>NUCLEOTIDE SEQUENCE [LARGE SCALE GENOMIC DNA]</scope>
    <source>
        <strain evidence="2 3">BYS96W</strain>
    </source>
</reference>
<dbReference type="Pfam" id="PF13148">
    <property type="entry name" value="DUF3987"/>
    <property type="match status" value="1"/>
</dbReference>
<feature type="compositionally biased region" description="Basic and acidic residues" evidence="1">
    <location>
        <begin position="1"/>
        <end position="11"/>
    </location>
</feature>
<evidence type="ECO:0000313" key="3">
    <source>
        <dbReference type="Proteomes" id="UP001606305"/>
    </source>
</evidence>
<dbReference type="EMBL" id="JBIGIA010000015">
    <property type="protein sequence ID" value="MFG6458731.1"/>
    <property type="molecule type" value="Genomic_DNA"/>
</dbReference>
<dbReference type="Proteomes" id="UP001606305">
    <property type="component" value="Unassembled WGS sequence"/>
</dbReference>